<evidence type="ECO:0000256" key="10">
    <source>
        <dbReference type="ARBA" id="ARBA00023014"/>
    </source>
</evidence>
<dbReference type="Pfam" id="PF22117">
    <property type="entry name" value="Fer4_Nqo3"/>
    <property type="match status" value="1"/>
</dbReference>
<dbReference type="Gene3D" id="3.40.50.1780">
    <property type="match status" value="1"/>
</dbReference>
<dbReference type="InterPro" id="IPR000283">
    <property type="entry name" value="NADH_UbQ_OxRdtase_75kDa_su_CS"/>
</dbReference>
<comment type="cofactor">
    <cofactor evidence="1">
        <name>[4Fe-4S] cluster</name>
        <dbReference type="ChEBI" id="CHEBI:49883"/>
    </cofactor>
</comment>
<evidence type="ECO:0000256" key="4">
    <source>
        <dbReference type="ARBA" id="ARBA00022485"/>
    </source>
</evidence>
<keyword evidence="10" id="KW-0411">Iron-sulfur</keyword>
<reference evidence="17 18" key="1">
    <citation type="journal article" date="2016" name="Nat. Commun.">
        <title>Thousands of microbial genomes shed light on interconnected biogeochemical processes in an aquifer system.</title>
        <authorList>
            <person name="Anantharaman K."/>
            <person name="Brown C.T."/>
            <person name="Hug L.A."/>
            <person name="Sharon I."/>
            <person name="Castelle C.J."/>
            <person name="Probst A.J."/>
            <person name="Thomas B.C."/>
            <person name="Singh A."/>
            <person name="Wilkins M.J."/>
            <person name="Karaoz U."/>
            <person name="Brodie E.L."/>
            <person name="Williams K.H."/>
            <person name="Hubbard S.S."/>
            <person name="Banfield J.F."/>
        </authorList>
    </citation>
    <scope>NUCLEOTIDE SEQUENCE [LARGE SCALE GENOMIC DNA]</scope>
</reference>
<dbReference type="NCBIfam" id="NF040763">
    <property type="entry name" value="FeFe_hydrog_A6"/>
    <property type="match status" value="1"/>
</dbReference>
<feature type="domain" description="4Fe-4S His(Cys)3-ligated-type" evidence="16">
    <location>
        <begin position="82"/>
        <end position="121"/>
    </location>
</feature>
<organism evidence="17 18">
    <name type="scientific">Candidatus Raymondbacteria bacterium RIFOXYD12_FULL_49_13</name>
    <dbReference type="NCBI Taxonomy" id="1817890"/>
    <lineage>
        <taxon>Bacteria</taxon>
        <taxon>Raymondiibacteriota</taxon>
    </lineage>
</organism>
<evidence type="ECO:0000256" key="8">
    <source>
        <dbReference type="ARBA" id="ARBA00022967"/>
    </source>
</evidence>
<dbReference type="PROSITE" id="PS51839">
    <property type="entry name" value="4FE4S_HC3"/>
    <property type="match status" value="1"/>
</dbReference>
<dbReference type="Gene3D" id="4.10.260.20">
    <property type="entry name" value="Iron hydrogenase, small subunit"/>
    <property type="match status" value="1"/>
</dbReference>
<dbReference type="InterPro" id="IPR003149">
    <property type="entry name" value="Fe_hydrogenase_ssu"/>
</dbReference>
<dbReference type="Gene3D" id="3.10.20.740">
    <property type="match status" value="1"/>
</dbReference>
<keyword evidence="8" id="KW-1278">Translocase</keyword>
<evidence type="ECO:0000256" key="13">
    <source>
        <dbReference type="ARBA" id="ARBA00034078"/>
    </source>
</evidence>
<keyword evidence="12" id="KW-0472">Membrane</keyword>
<dbReference type="SMART" id="SM00929">
    <property type="entry name" value="NADH-G_4Fe-4S_3"/>
    <property type="match status" value="1"/>
</dbReference>
<dbReference type="GO" id="GO:0008137">
    <property type="term" value="F:NADH dehydrogenase (ubiquinone) activity"/>
    <property type="evidence" value="ECO:0007669"/>
    <property type="project" value="InterPro"/>
</dbReference>
<dbReference type="InterPro" id="IPR004108">
    <property type="entry name" value="Fe_hydrogenase_lsu_C"/>
</dbReference>
<dbReference type="GO" id="GO:0042773">
    <property type="term" value="P:ATP synthesis coupled electron transport"/>
    <property type="evidence" value="ECO:0007669"/>
    <property type="project" value="InterPro"/>
</dbReference>
<keyword evidence="4" id="KW-0004">4Fe-4S</keyword>
<keyword evidence="5" id="KW-0001">2Fe-2S</keyword>
<dbReference type="FunFam" id="3.30.70.20:FF:000035">
    <property type="entry name" value="Iron hydrogenase 1"/>
    <property type="match status" value="1"/>
</dbReference>
<dbReference type="SUPFAM" id="SSF54292">
    <property type="entry name" value="2Fe-2S ferredoxin-like"/>
    <property type="match status" value="1"/>
</dbReference>
<dbReference type="InterPro" id="IPR001041">
    <property type="entry name" value="2Fe-2S_ferredoxin-type"/>
</dbReference>
<dbReference type="SMART" id="SM00902">
    <property type="entry name" value="Fe_hyd_SSU"/>
    <property type="match status" value="1"/>
</dbReference>
<evidence type="ECO:0000256" key="11">
    <source>
        <dbReference type="ARBA" id="ARBA00023027"/>
    </source>
</evidence>
<evidence type="ECO:0000256" key="3">
    <source>
        <dbReference type="ARBA" id="ARBA00005404"/>
    </source>
</evidence>
<dbReference type="CDD" id="cd00207">
    <property type="entry name" value="fer2"/>
    <property type="match status" value="1"/>
</dbReference>
<dbReference type="Pfam" id="PF02256">
    <property type="entry name" value="Fe_hyd_SSU"/>
    <property type="match status" value="1"/>
</dbReference>
<keyword evidence="9" id="KW-0408">Iron</keyword>
<accession>A0A1F7F9N3</accession>
<dbReference type="InterPro" id="IPR036991">
    <property type="entry name" value="Fe_hydrogenase_ssu_sf"/>
</dbReference>
<feature type="domain" description="4Fe-4S ferredoxin-type" evidence="15">
    <location>
        <begin position="141"/>
        <end position="171"/>
    </location>
</feature>
<gene>
    <name evidence="17" type="ORF">A2519_15100</name>
</gene>
<dbReference type="PROSITE" id="PS51379">
    <property type="entry name" value="4FE4S_FER_2"/>
    <property type="match status" value="2"/>
</dbReference>
<dbReference type="InterPro" id="IPR017896">
    <property type="entry name" value="4Fe4S_Fe-S-bd"/>
</dbReference>
<protein>
    <submittedName>
        <fullName evidence="17">Ferredoxin</fullName>
    </submittedName>
</protein>
<evidence type="ECO:0000256" key="9">
    <source>
        <dbReference type="ARBA" id="ARBA00023004"/>
    </source>
</evidence>
<keyword evidence="11" id="KW-0520">NAD</keyword>
<dbReference type="FunFam" id="3.10.20.740:FF:000004">
    <property type="entry name" value="NADH-quinone oxidoreductase"/>
    <property type="match status" value="1"/>
</dbReference>
<dbReference type="InterPro" id="IPR036010">
    <property type="entry name" value="2Fe-2S_ferredoxin-like_sf"/>
</dbReference>
<dbReference type="Proteomes" id="UP000179243">
    <property type="component" value="Unassembled WGS sequence"/>
</dbReference>
<name>A0A1F7F9N3_UNCRA</name>
<dbReference type="InterPro" id="IPR050340">
    <property type="entry name" value="Cytosolic_Fe-S_CAF"/>
</dbReference>
<proteinExistence type="inferred from homology"/>
<dbReference type="SUPFAM" id="SSF53920">
    <property type="entry name" value="Fe-only hydrogenase"/>
    <property type="match status" value="1"/>
</dbReference>
<comment type="caution">
    <text evidence="17">The sequence shown here is derived from an EMBL/GenBank/DDBJ whole genome shotgun (WGS) entry which is preliminary data.</text>
</comment>
<dbReference type="GO" id="GO:0005506">
    <property type="term" value="F:iron ion binding"/>
    <property type="evidence" value="ECO:0007669"/>
    <property type="project" value="InterPro"/>
</dbReference>
<sequence>MDTTTVNIIIDGKPYAARHGQTIMQAADEHGFHIPRLCYHPRLSIEGACRVCIVEVEGAKNYVASCAFPVSEGMKIHTNTQEIRRARRDIVELILDNHPDDCHTCERDSNCELQRLAASMGIRNRHFKGEKKHYEKDLSSASVIRDPNKCILCQRCLRICSEVQGVNALSHAFRGFQTVVMPAYNLPFAESVCSTCGQCINVCPTAAFVEKNCTQELFEKLNDPSIIKVVQVAPSVRAAIGEAFALEPGRNMEGQTAAALRRLGFDYVFDTQFSADLTIMEEASEFLERFQNKDRLPLITSCSSAWMKMMEQFHPDFIPNISSCKSPMVMMGTLVKTYFAEKMKIDPAKILSVGCMCCTAKKYEAERPELRVNNMAAVDMVITTRELAWMVKSAGIDFINIHPESFDLPLGLSSGGGAIFGVTGGVMESAIRTAYEMYTGETLVDIEIGALRGFSGIREGKITMDKDEIRVAVAHGLGNASELLDIVRKNPQRYHFIEIMGCPGGCIGGGGQPYAGVNSMPLDENILKKRAEALYSIDRAKTIRRSLDNPDVQRMYKEYLGSPLSQRAHDLLHTHYAPKLPQGILPIESTVK</sequence>
<evidence type="ECO:0000313" key="17">
    <source>
        <dbReference type="EMBL" id="OGK03298.1"/>
    </source>
</evidence>
<evidence type="ECO:0000256" key="7">
    <source>
        <dbReference type="ARBA" id="ARBA00022737"/>
    </source>
</evidence>
<comment type="subcellular location">
    <subcellularLocation>
        <location evidence="2">Membrane</location>
    </subcellularLocation>
</comment>
<dbReference type="Pfam" id="PF02906">
    <property type="entry name" value="Fe_hyd_lg_C"/>
    <property type="match status" value="1"/>
</dbReference>
<keyword evidence="7" id="KW-0677">Repeat</keyword>
<dbReference type="PANTHER" id="PTHR11615">
    <property type="entry name" value="NITRATE, FORMATE, IRON DEHYDROGENASE"/>
    <property type="match status" value="1"/>
</dbReference>
<keyword evidence="6" id="KW-0479">Metal-binding</keyword>
<evidence type="ECO:0000313" key="18">
    <source>
        <dbReference type="Proteomes" id="UP000179243"/>
    </source>
</evidence>
<dbReference type="AlphaFoldDB" id="A0A1F7F9N3"/>
<dbReference type="InterPro" id="IPR019574">
    <property type="entry name" value="NADH_UbQ_OxRdtase_Gsu_4Fe4S-bd"/>
</dbReference>
<dbReference type="InterPro" id="IPR017900">
    <property type="entry name" value="4Fe4S_Fe_S_CS"/>
</dbReference>
<dbReference type="NCBIfam" id="TIGR02512">
    <property type="entry name" value="FeFe_hydrog_A"/>
    <property type="match status" value="1"/>
</dbReference>
<dbReference type="Gene3D" id="3.30.70.20">
    <property type="match status" value="1"/>
</dbReference>
<evidence type="ECO:0000259" key="16">
    <source>
        <dbReference type="PROSITE" id="PS51839"/>
    </source>
</evidence>
<dbReference type="EMBL" id="MFYX01000091">
    <property type="protein sequence ID" value="OGK03298.1"/>
    <property type="molecule type" value="Genomic_DNA"/>
</dbReference>
<comment type="similarity">
    <text evidence="3">Belongs to the complex I 75 kDa subunit family.</text>
</comment>
<feature type="domain" description="2Fe-2S ferredoxin-type" evidence="14">
    <location>
        <begin position="4"/>
        <end position="82"/>
    </location>
</feature>
<evidence type="ECO:0000256" key="1">
    <source>
        <dbReference type="ARBA" id="ARBA00001966"/>
    </source>
</evidence>
<evidence type="ECO:0000259" key="14">
    <source>
        <dbReference type="PROSITE" id="PS51085"/>
    </source>
</evidence>
<evidence type="ECO:0000256" key="2">
    <source>
        <dbReference type="ARBA" id="ARBA00004370"/>
    </source>
</evidence>
<dbReference type="InterPro" id="IPR013352">
    <property type="entry name" value="Fe_hydrogenase_subset"/>
</dbReference>
<dbReference type="GO" id="GO:0051539">
    <property type="term" value="F:4 iron, 4 sulfur cluster binding"/>
    <property type="evidence" value="ECO:0007669"/>
    <property type="project" value="UniProtKB-KW"/>
</dbReference>
<dbReference type="PROSITE" id="PS00641">
    <property type="entry name" value="COMPLEX1_75K_1"/>
    <property type="match status" value="1"/>
</dbReference>
<evidence type="ECO:0000256" key="6">
    <source>
        <dbReference type="ARBA" id="ARBA00022723"/>
    </source>
</evidence>
<dbReference type="PROSITE" id="PS00198">
    <property type="entry name" value="4FE4S_FER_1"/>
    <property type="match status" value="1"/>
</dbReference>
<evidence type="ECO:0000256" key="5">
    <source>
        <dbReference type="ARBA" id="ARBA00022714"/>
    </source>
</evidence>
<dbReference type="Pfam" id="PF10588">
    <property type="entry name" value="NADH-G_4Fe-4S_3"/>
    <property type="match status" value="1"/>
</dbReference>
<dbReference type="GO" id="GO:0016020">
    <property type="term" value="C:membrane"/>
    <property type="evidence" value="ECO:0007669"/>
    <property type="project" value="UniProtKB-SubCell"/>
</dbReference>
<dbReference type="Pfam" id="PF13510">
    <property type="entry name" value="Fer2_4"/>
    <property type="match status" value="1"/>
</dbReference>
<dbReference type="InterPro" id="IPR049830">
    <property type="entry name" value="HndD"/>
</dbReference>
<dbReference type="InterPro" id="IPR054351">
    <property type="entry name" value="NADH_UbQ_OxRdtase_ferredoxin"/>
</dbReference>
<dbReference type="GO" id="GO:0008901">
    <property type="term" value="F:ferredoxin hydrogenase activity"/>
    <property type="evidence" value="ECO:0007669"/>
    <property type="project" value="InterPro"/>
</dbReference>
<evidence type="ECO:0000256" key="12">
    <source>
        <dbReference type="ARBA" id="ARBA00023136"/>
    </source>
</evidence>
<dbReference type="InterPro" id="IPR009016">
    <property type="entry name" value="Fe_hydrogenase"/>
</dbReference>
<comment type="cofactor">
    <cofactor evidence="13">
        <name>[2Fe-2S] cluster</name>
        <dbReference type="ChEBI" id="CHEBI:190135"/>
    </cofactor>
</comment>
<dbReference type="GO" id="GO:0051537">
    <property type="term" value="F:2 iron, 2 sulfur cluster binding"/>
    <property type="evidence" value="ECO:0007669"/>
    <property type="project" value="UniProtKB-KW"/>
</dbReference>
<feature type="domain" description="4Fe-4S ferredoxin-type" evidence="15">
    <location>
        <begin position="184"/>
        <end position="213"/>
    </location>
</feature>
<evidence type="ECO:0000259" key="15">
    <source>
        <dbReference type="PROSITE" id="PS51379"/>
    </source>
</evidence>
<dbReference type="PROSITE" id="PS51085">
    <property type="entry name" value="2FE2S_FER_2"/>
    <property type="match status" value="1"/>
</dbReference>
<dbReference type="SUPFAM" id="SSF54862">
    <property type="entry name" value="4Fe-4S ferredoxins"/>
    <property type="match status" value="1"/>
</dbReference>
<dbReference type="Gene3D" id="3.40.950.10">
    <property type="entry name" value="Fe-only Hydrogenase (Larger Subunit), Chain L, domain 3"/>
    <property type="match status" value="1"/>
</dbReference>